<evidence type="ECO:0000313" key="2">
    <source>
        <dbReference type="Proteomes" id="UP001501508"/>
    </source>
</evidence>
<proteinExistence type="predicted"/>
<organism evidence="1 2">
    <name type="scientific">Ravibacter arvi</name>
    <dbReference type="NCBI Taxonomy" id="2051041"/>
    <lineage>
        <taxon>Bacteria</taxon>
        <taxon>Pseudomonadati</taxon>
        <taxon>Bacteroidota</taxon>
        <taxon>Cytophagia</taxon>
        <taxon>Cytophagales</taxon>
        <taxon>Spirosomataceae</taxon>
        <taxon>Ravibacter</taxon>
    </lineage>
</organism>
<name>A0ABP8LKP4_9BACT</name>
<evidence type="ECO:0000313" key="1">
    <source>
        <dbReference type="EMBL" id="GAA4430575.1"/>
    </source>
</evidence>
<sequence>MSWIAVADPSLAGGLSAQGCDIELLIQDALFERFGTCQPDPNQLQFLHDNGPEYLEKKLQECLKDWKI</sequence>
<accession>A0ABP8LKP4</accession>
<keyword evidence="2" id="KW-1185">Reference proteome</keyword>
<dbReference type="Proteomes" id="UP001501508">
    <property type="component" value="Unassembled WGS sequence"/>
</dbReference>
<dbReference type="EMBL" id="BAABEY010000001">
    <property type="protein sequence ID" value="GAA4430575.1"/>
    <property type="molecule type" value="Genomic_DNA"/>
</dbReference>
<reference evidence="2" key="1">
    <citation type="journal article" date="2019" name="Int. J. Syst. Evol. Microbiol.">
        <title>The Global Catalogue of Microorganisms (GCM) 10K type strain sequencing project: providing services to taxonomists for standard genome sequencing and annotation.</title>
        <authorList>
            <consortium name="The Broad Institute Genomics Platform"/>
            <consortium name="The Broad Institute Genome Sequencing Center for Infectious Disease"/>
            <person name="Wu L."/>
            <person name="Ma J."/>
        </authorList>
    </citation>
    <scope>NUCLEOTIDE SEQUENCE [LARGE SCALE GENOMIC DNA]</scope>
    <source>
        <strain evidence="2">JCM 31920</strain>
    </source>
</reference>
<comment type="caution">
    <text evidence="1">The sequence shown here is derived from an EMBL/GenBank/DDBJ whole genome shotgun (WGS) entry which is preliminary data.</text>
</comment>
<gene>
    <name evidence="1" type="ORF">GCM10023091_00010</name>
</gene>
<protein>
    <submittedName>
        <fullName evidence="1">Uncharacterized protein</fullName>
    </submittedName>
</protein>